<evidence type="ECO:0000313" key="3">
    <source>
        <dbReference type="Proteomes" id="UP000077671"/>
    </source>
</evidence>
<comment type="caution">
    <text evidence="2">The sequence shown here is derived from an EMBL/GenBank/DDBJ whole genome shotgun (WGS) entry which is preliminary data.</text>
</comment>
<accession>A0A8T8SS44</accession>
<sequence length="261" mass="27870">MTVVRVATAHFGFPARGAIGIGYGVSLLLYDHFRTFIRTSGLTTRERSALTRFTRAIALVYTSRSPATTPIVLAAGSTGRLPTSNDAKSASVERVKQFIVSVWSTDALHQAVTTIVQLGKKWGYIAVFRVPRRVAHRLGRSSRYHFVVHQLAIPISGEGFPHTLSVVSHPAVIGGARAAIGTAFTSQDGGGSFEQESHTQARSVAGRLSAGHAGVGCYRGASPPPTNDQTEMDKVEDAPASTQASVPMPTRDSRLQRVGMC</sequence>
<dbReference type="EMBL" id="LWDD02001616">
    <property type="protein sequence ID" value="KAE8246846.1"/>
    <property type="molecule type" value="Genomic_DNA"/>
</dbReference>
<reference evidence="2" key="1">
    <citation type="submission" date="2016-04" db="EMBL/GenBank/DDBJ databases">
        <authorList>
            <person name="Nguyen H.D."/>
            <person name="Kesanakurti P."/>
            <person name="Cullis J."/>
            <person name="Levesque C.A."/>
            <person name="Hambleton S."/>
        </authorList>
    </citation>
    <scope>NUCLEOTIDE SEQUENCE</scope>
    <source>
        <strain evidence="2">DAOMC 238032</strain>
    </source>
</reference>
<reference evidence="2" key="2">
    <citation type="journal article" date="2019" name="IMA Fungus">
        <title>Genome sequencing and comparison of five Tilletia species to identify candidate genes for the detection of regulated species infecting wheat.</title>
        <authorList>
            <person name="Nguyen H.D.T."/>
            <person name="Sultana T."/>
            <person name="Kesanakurti P."/>
            <person name="Hambleton S."/>
        </authorList>
    </citation>
    <scope>NUCLEOTIDE SEQUENCE</scope>
    <source>
        <strain evidence="2">DAOMC 238032</strain>
    </source>
</reference>
<organism evidence="2 3">
    <name type="scientific">Tilletia caries</name>
    <name type="common">wheat bunt fungus</name>
    <dbReference type="NCBI Taxonomy" id="13290"/>
    <lineage>
        <taxon>Eukaryota</taxon>
        <taxon>Fungi</taxon>
        <taxon>Dikarya</taxon>
        <taxon>Basidiomycota</taxon>
        <taxon>Ustilaginomycotina</taxon>
        <taxon>Exobasidiomycetes</taxon>
        <taxon>Tilletiales</taxon>
        <taxon>Tilletiaceae</taxon>
        <taxon>Tilletia</taxon>
    </lineage>
</organism>
<evidence type="ECO:0000256" key="1">
    <source>
        <dbReference type="SAM" id="MobiDB-lite"/>
    </source>
</evidence>
<dbReference type="Proteomes" id="UP000077671">
    <property type="component" value="Unassembled WGS sequence"/>
</dbReference>
<evidence type="ECO:0000313" key="2">
    <source>
        <dbReference type="EMBL" id="KAE8246846.1"/>
    </source>
</evidence>
<protein>
    <submittedName>
        <fullName evidence="2">Uncharacterized protein</fullName>
    </submittedName>
</protein>
<name>A0A8T8SS44_9BASI</name>
<feature type="region of interest" description="Disordered" evidence="1">
    <location>
        <begin position="215"/>
        <end position="261"/>
    </location>
</feature>
<gene>
    <name evidence="2" type="ORF">A4X03_0g7202</name>
</gene>
<proteinExistence type="predicted"/>
<dbReference type="AlphaFoldDB" id="A0A8T8SS44"/>